<evidence type="ECO:0000313" key="3">
    <source>
        <dbReference type="Proteomes" id="UP000325902"/>
    </source>
</evidence>
<gene>
    <name evidence="2" type="ORF">DBV05_g3178</name>
</gene>
<comment type="caution">
    <text evidence="2">The sequence shown here is derived from an EMBL/GenBank/DDBJ whole genome shotgun (WGS) entry which is preliminary data.</text>
</comment>
<feature type="compositionally biased region" description="Polar residues" evidence="1">
    <location>
        <begin position="25"/>
        <end position="43"/>
    </location>
</feature>
<feature type="compositionally biased region" description="Basic and acidic residues" evidence="1">
    <location>
        <begin position="301"/>
        <end position="310"/>
    </location>
</feature>
<dbReference type="AlphaFoldDB" id="A0A5N5DKQ6"/>
<reference evidence="2 3" key="1">
    <citation type="journal article" date="2019" name="Sci. Rep.">
        <title>A multi-omics analysis of the grapevine pathogen Lasiodiplodia theobromae reveals that temperature affects the expression of virulence- and pathogenicity-related genes.</title>
        <authorList>
            <person name="Felix C."/>
            <person name="Meneses R."/>
            <person name="Goncalves M.F.M."/>
            <person name="Tilleman L."/>
            <person name="Duarte A.S."/>
            <person name="Jorrin-Novo J.V."/>
            <person name="Van de Peer Y."/>
            <person name="Deforce D."/>
            <person name="Van Nieuwerburgh F."/>
            <person name="Esteves A.C."/>
            <person name="Alves A."/>
        </authorList>
    </citation>
    <scope>NUCLEOTIDE SEQUENCE [LARGE SCALE GENOMIC DNA]</scope>
    <source>
        <strain evidence="2 3">LA-SOL3</strain>
    </source>
</reference>
<organism evidence="2 3">
    <name type="scientific">Lasiodiplodia theobromae</name>
    <dbReference type="NCBI Taxonomy" id="45133"/>
    <lineage>
        <taxon>Eukaryota</taxon>
        <taxon>Fungi</taxon>
        <taxon>Dikarya</taxon>
        <taxon>Ascomycota</taxon>
        <taxon>Pezizomycotina</taxon>
        <taxon>Dothideomycetes</taxon>
        <taxon>Dothideomycetes incertae sedis</taxon>
        <taxon>Botryosphaeriales</taxon>
        <taxon>Botryosphaeriaceae</taxon>
        <taxon>Lasiodiplodia</taxon>
    </lineage>
</organism>
<feature type="region of interest" description="Disordered" evidence="1">
    <location>
        <begin position="396"/>
        <end position="453"/>
    </location>
</feature>
<evidence type="ECO:0000313" key="2">
    <source>
        <dbReference type="EMBL" id="KAB2578180.1"/>
    </source>
</evidence>
<dbReference type="Proteomes" id="UP000325902">
    <property type="component" value="Unassembled WGS sequence"/>
</dbReference>
<feature type="compositionally biased region" description="Low complexity" evidence="1">
    <location>
        <begin position="168"/>
        <end position="177"/>
    </location>
</feature>
<feature type="region of interest" description="Disordered" evidence="1">
    <location>
        <begin position="146"/>
        <end position="366"/>
    </location>
</feature>
<proteinExistence type="predicted"/>
<feature type="compositionally biased region" description="Pro residues" evidence="1">
    <location>
        <begin position="225"/>
        <end position="238"/>
    </location>
</feature>
<evidence type="ECO:0000256" key="1">
    <source>
        <dbReference type="SAM" id="MobiDB-lite"/>
    </source>
</evidence>
<keyword evidence="3" id="KW-1185">Reference proteome</keyword>
<feature type="compositionally biased region" description="Low complexity" evidence="1">
    <location>
        <begin position="287"/>
        <end position="298"/>
    </location>
</feature>
<accession>A0A5N5DKQ6</accession>
<dbReference type="EMBL" id="VCHE01000013">
    <property type="protein sequence ID" value="KAB2578180.1"/>
    <property type="molecule type" value="Genomic_DNA"/>
</dbReference>
<sequence>MNRKSRNQDDRRPDEGDGRGRTSWPRRSSNSPILPTTHRPTNEGNDEDELNGWMRGASNRRQGADLRINLLEQKVEELYYAINKVQDDHDKLASVIEEIACEILSEVATMGNSSTETSSQYFSCKSNMQDSDDEFLKSGDISELPGTEELLGRATPSDQLDDYPIPNRPFRTIGGRTTPPPIPAKSSKRFVPYSPENPFLDPQGQRRTPHRFTSEFGKGSSRPTSPIPYIPPPRPPPHGSLAPAPNLNSNHPVSACAYFAPVEKKTGGPSAPRQQPDQANERCDGRTAWTSSSTSGASYRHGGEDREVRYRRPTSSQVRSSSSANDERRRPGHFDAATPLHADDAERGQRLPHGRHVGPGGFGTGDEALDALEWEYSPARGWTSRQPFSWSGADFADVDIDPSTPAQGQRARFDGRHWGPAQVDCGSSSSSSEDSASDGSGETEISYETVRPAGNHPVDAIFVAAGPPS</sequence>
<name>A0A5N5DKQ6_9PEZI</name>
<feature type="compositionally biased region" description="Low complexity" evidence="1">
    <location>
        <begin position="426"/>
        <end position="442"/>
    </location>
</feature>
<protein>
    <submittedName>
        <fullName evidence="2">Uncharacterized protein</fullName>
    </submittedName>
</protein>
<feature type="compositionally biased region" description="Basic and acidic residues" evidence="1">
    <location>
        <begin position="1"/>
        <end position="20"/>
    </location>
</feature>
<feature type="region of interest" description="Disordered" evidence="1">
    <location>
        <begin position="1"/>
        <end position="59"/>
    </location>
</feature>
<dbReference type="OrthoDB" id="10674886at2759"/>